<comment type="similarity">
    <text evidence="1">Belongs to the FMO family.</text>
</comment>
<keyword evidence="2" id="KW-0285">Flavoprotein</keyword>
<dbReference type="InterPro" id="IPR050346">
    <property type="entry name" value="FMO-like"/>
</dbReference>
<dbReference type="Gene3D" id="3.50.50.60">
    <property type="entry name" value="FAD/NAD(P)-binding domain"/>
    <property type="match status" value="2"/>
</dbReference>
<keyword evidence="8" id="KW-1185">Reference proteome</keyword>
<evidence type="ECO:0000256" key="5">
    <source>
        <dbReference type="ARBA" id="ARBA00023002"/>
    </source>
</evidence>
<protein>
    <recommendedName>
        <fullName evidence="9">Flavin-containing monooxygenase</fullName>
    </recommendedName>
</protein>
<organism evidence="7 8">
    <name type="scientific">Neofusicoccum ribis</name>
    <dbReference type="NCBI Taxonomy" id="45134"/>
    <lineage>
        <taxon>Eukaryota</taxon>
        <taxon>Fungi</taxon>
        <taxon>Dikarya</taxon>
        <taxon>Ascomycota</taxon>
        <taxon>Pezizomycotina</taxon>
        <taxon>Dothideomycetes</taxon>
        <taxon>Dothideomycetes incertae sedis</taxon>
        <taxon>Botryosphaeriales</taxon>
        <taxon>Botryosphaeriaceae</taxon>
        <taxon>Neofusicoccum</taxon>
    </lineage>
</organism>
<dbReference type="PANTHER" id="PTHR23023">
    <property type="entry name" value="DIMETHYLANILINE MONOOXYGENASE"/>
    <property type="match status" value="1"/>
</dbReference>
<feature type="region of interest" description="Disordered" evidence="6">
    <location>
        <begin position="1"/>
        <end position="34"/>
    </location>
</feature>
<evidence type="ECO:0000256" key="6">
    <source>
        <dbReference type="SAM" id="MobiDB-lite"/>
    </source>
</evidence>
<dbReference type="EMBL" id="JAJVDC020000030">
    <property type="protein sequence ID" value="KAL1632463.1"/>
    <property type="molecule type" value="Genomic_DNA"/>
</dbReference>
<evidence type="ECO:0000313" key="8">
    <source>
        <dbReference type="Proteomes" id="UP001521116"/>
    </source>
</evidence>
<dbReference type="PRINTS" id="PR00370">
    <property type="entry name" value="FMOXYGENASE"/>
</dbReference>
<dbReference type="InterPro" id="IPR036188">
    <property type="entry name" value="FAD/NAD-bd_sf"/>
</dbReference>
<name>A0ABR3SZH8_9PEZI</name>
<dbReference type="Pfam" id="PF00743">
    <property type="entry name" value="FMO-like"/>
    <property type="match status" value="2"/>
</dbReference>
<keyword evidence="4" id="KW-0521">NADP</keyword>
<dbReference type="SUPFAM" id="SSF51905">
    <property type="entry name" value="FAD/NAD(P)-binding domain"/>
    <property type="match status" value="2"/>
</dbReference>
<evidence type="ECO:0008006" key="9">
    <source>
        <dbReference type="Google" id="ProtNLM"/>
    </source>
</evidence>
<keyword evidence="5" id="KW-0560">Oxidoreductase</keyword>
<evidence type="ECO:0000256" key="2">
    <source>
        <dbReference type="ARBA" id="ARBA00022630"/>
    </source>
</evidence>
<accession>A0ABR3SZH8</accession>
<evidence type="ECO:0000256" key="3">
    <source>
        <dbReference type="ARBA" id="ARBA00022827"/>
    </source>
</evidence>
<gene>
    <name evidence="7" type="ORF">SLS56_003705</name>
</gene>
<dbReference type="InterPro" id="IPR020946">
    <property type="entry name" value="Flavin_mOase-like"/>
</dbReference>
<keyword evidence="3" id="KW-0274">FAD</keyword>
<dbReference type="Proteomes" id="UP001521116">
    <property type="component" value="Unassembled WGS sequence"/>
</dbReference>
<proteinExistence type="inferred from homology"/>
<evidence type="ECO:0000313" key="7">
    <source>
        <dbReference type="EMBL" id="KAL1632463.1"/>
    </source>
</evidence>
<evidence type="ECO:0000256" key="1">
    <source>
        <dbReference type="ARBA" id="ARBA00009183"/>
    </source>
</evidence>
<dbReference type="InterPro" id="IPR000960">
    <property type="entry name" value="Flavin_mOase"/>
</dbReference>
<comment type="caution">
    <text evidence="7">The sequence shown here is derived from an EMBL/GenBank/DDBJ whole genome shotgun (WGS) entry which is preliminary data.</text>
</comment>
<sequence>MAPNLRALSTRSADSPLEPPPKLPAQTPKSSRPRFAESSIYPYLETNVAASPMSFSQEPIPETRSEWSTKVHGHDTPFRHWTVMQQYISSLIQRRGYQDYVEYNTAVERVEKTGNEWRVTLRKDGEKSDYWWEESFDAVVVASGHYGVPYIPHIEGLEEFEKQRPGSVLHSKMFRGREAHRGKRVVVVGASVSAADIAVDLIGVAQSPVHAVIKGHKANVYFGDVAFKHPGIKEQPSISRISTTGGTRTVHFDDGGFVEDVDHIIFGTGYSWSLPFLPQVEIRNNRATGLYQHVVYQKDPTLLFVGAVGAGLTFKIFEWQAVLAARVLAGRAKLPGAAEQQRWEAERVAQKGDGGGFTMVFPDFAEYFEAVRALAGPGEDGKGRRLPRFEARWVEEFMAGHERRKAMWARWNAAAGRARL</sequence>
<reference evidence="7 8" key="1">
    <citation type="submission" date="2024-02" db="EMBL/GenBank/DDBJ databases">
        <title>De novo assembly and annotation of 12 fungi associated with fruit tree decline syndrome in Ontario, Canada.</title>
        <authorList>
            <person name="Sulman M."/>
            <person name="Ellouze W."/>
            <person name="Ilyukhin E."/>
        </authorList>
    </citation>
    <scope>NUCLEOTIDE SEQUENCE [LARGE SCALE GENOMIC DNA]</scope>
    <source>
        <strain evidence="7 8">M1-105</strain>
    </source>
</reference>
<evidence type="ECO:0000256" key="4">
    <source>
        <dbReference type="ARBA" id="ARBA00022857"/>
    </source>
</evidence>